<organism evidence="3 4">
    <name type="scientific">Metabacillus flavus</name>
    <dbReference type="NCBI Taxonomy" id="2823519"/>
    <lineage>
        <taxon>Bacteria</taxon>
        <taxon>Bacillati</taxon>
        <taxon>Bacillota</taxon>
        <taxon>Bacilli</taxon>
        <taxon>Bacillales</taxon>
        <taxon>Bacillaceae</taxon>
        <taxon>Metabacillus</taxon>
    </lineage>
</organism>
<name>A0ABS5LH51_9BACI</name>
<protein>
    <submittedName>
        <fullName evidence="3">MerR family transcriptional regulator</fullName>
    </submittedName>
</protein>
<reference evidence="3 4" key="1">
    <citation type="submission" date="2021-04" db="EMBL/GenBank/DDBJ databases">
        <title>Metabacillus sp. strain KIGAM252 whole genome sequence.</title>
        <authorList>
            <person name="Seo M.-J."/>
            <person name="Cho E.-S."/>
            <person name="Hwang C.Y."/>
            <person name="Yoon D.J."/>
        </authorList>
    </citation>
    <scope>NUCLEOTIDE SEQUENCE [LARGE SCALE GENOMIC DNA]</scope>
    <source>
        <strain evidence="3 4">KIGAM252</strain>
    </source>
</reference>
<dbReference type="PROSITE" id="PS50937">
    <property type="entry name" value="HTH_MERR_2"/>
    <property type="match status" value="1"/>
</dbReference>
<comment type="caution">
    <text evidence="3">The sequence shown here is derived from an EMBL/GenBank/DDBJ whole genome shotgun (WGS) entry which is preliminary data.</text>
</comment>
<keyword evidence="4" id="KW-1185">Reference proteome</keyword>
<dbReference type="RefSeq" id="WP_211559946.1">
    <property type="nucleotide sequence ID" value="NZ_JAGVRK010000001.1"/>
</dbReference>
<dbReference type="Pfam" id="PF13411">
    <property type="entry name" value="MerR_1"/>
    <property type="match status" value="1"/>
</dbReference>
<dbReference type="EMBL" id="JAGVRK010000001">
    <property type="protein sequence ID" value="MBS2970081.1"/>
    <property type="molecule type" value="Genomic_DNA"/>
</dbReference>
<dbReference type="Proteomes" id="UP000682403">
    <property type="component" value="Unassembled WGS sequence"/>
</dbReference>
<evidence type="ECO:0000256" key="1">
    <source>
        <dbReference type="ARBA" id="ARBA00023125"/>
    </source>
</evidence>
<dbReference type="Gene3D" id="1.10.1660.10">
    <property type="match status" value="1"/>
</dbReference>
<accession>A0ABS5LH51</accession>
<evidence type="ECO:0000313" key="4">
    <source>
        <dbReference type="Proteomes" id="UP000682403"/>
    </source>
</evidence>
<dbReference type="InterPro" id="IPR009061">
    <property type="entry name" value="DNA-bd_dom_put_sf"/>
</dbReference>
<dbReference type="InterPro" id="IPR047057">
    <property type="entry name" value="MerR_fam"/>
</dbReference>
<dbReference type="PANTHER" id="PTHR30204">
    <property type="entry name" value="REDOX-CYCLING DRUG-SENSING TRANSCRIPTIONAL ACTIVATOR SOXR"/>
    <property type="match status" value="1"/>
</dbReference>
<dbReference type="InterPro" id="IPR000551">
    <property type="entry name" value="MerR-type_HTH_dom"/>
</dbReference>
<proteinExistence type="predicted"/>
<dbReference type="CDD" id="cd01109">
    <property type="entry name" value="HTH_YyaN"/>
    <property type="match status" value="1"/>
</dbReference>
<evidence type="ECO:0000259" key="2">
    <source>
        <dbReference type="PROSITE" id="PS50937"/>
    </source>
</evidence>
<sequence>MYTISEAARALGVSTHTLRYYEKEAIIEPDRKSNGDRIYSDLHLKWLQFVLKLKETKMPVAKIKEYAQLFKEGQHTNLARLELLEQHRKSIQDQLTVLSATDIMLEEKIDSYRKNLN</sequence>
<dbReference type="SUPFAM" id="SSF46955">
    <property type="entry name" value="Putative DNA-binding domain"/>
    <property type="match status" value="1"/>
</dbReference>
<dbReference type="PRINTS" id="PR00040">
    <property type="entry name" value="HTHMERR"/>
</dbReference>
<keyword evidence="1" id="KW-0238">DNA-binding</keyword>
<dbReference type="PANTHER" id="PTHR30204:SF82">
    <property type="entry name" value="TRANSCRIPTIONAL REGULATOR, MERR FAMILY"/>
    <property type="match status" value="1"/>
</dbReference>
<evidence type="ECO:0000313" key="3">
    <source>
        <dbReference type="EMBL" id="MBS2970081.1"/>
    </source>
</evidence>
<dbReference type="SMART" id="SM00422">
    <property type="entry name" value="HTH_MERR"/>
    <property type="match status" value="1"/>
</dbReference>
<gene>
    <name evidence="3" type="ORF">J9317_15020</name>
</gene>
<feature type="domain" description="HTH merR-type" evidence="2">
    <location>
        <begin position="1"/>
        <end position="69"/>
    </location>
</feature>